<evidence type="ECO:0000256" key="10">
    <source>
        <dbReference type="ARBA" id="ARBA00023150"/>
    </source>
</evidence>
<dbReference type="Pfam" id="PF04055">
    <property type="entry name" value="Radical_SAM"/>
    <property type="match status" value="1"/>
</dbReference>
<evidence type="ECO:0000256" key="11">
    <source>
        <dbReference type="ARBA" id="ARBA00023239"/>
    </source>
</evidence>
<dbReference type="AlphaFoldDB" id="A0A2J6WFC7"/>
<dbReference type="EC" id="4.1.99.22" evidence="2"/>
<evidence type="ECO:0000256" key="4">
    <source>
        <dbReference type="ARBA" id="ARBA00022691"/>
    </source>
</evidence>
<dbReference type="EMBL" id="PNIL01000020">
    <property type="protein sequence ID" value="PMP68388.1"/>
    <property type="molecule type" value="Genomic_DNA"/>
</dbReference>
<dbReference type="NCBIfam" id="NF001199">
    <property type="entry name" value="PRK00164.2-1"/>
    <property type="match status" value="1"/>
</dbReference>
<dbReference type="InterPro" id="IPR000385">
    <property type="entry name" value="MoaA_NifB_PqqE_Fe-S-bd_CS"/>
</dbReference>
<dbReference type="CDD" id="cd21117">
    <property type="entry name" value="Twitch_MoaA"/>
    <property type="match status" value="1"/>
</dbReference>
<accession>A0A2J6WFC7</accession>
<dbReference type="InterPro" id="IPR010505">
    <property type="entry name" value="MoaA_twitch"/>
</dbReference>
<keyword evidence="7" id="KW-0408">Iron</keyword>
<keyword evidence="9" id="KW-0342">GTP-binding</keyword>
<dbReference type="InterPro" id="IPR006638">
    <property type="entry name" value="Elp3/MiaA/NifB-like_rSAM"/>
</dbReference>
<dbReference type="PANTHER" id="PTHR22960:SF0">
    <property type="entry name" value="MOLYBDENUM COFACTOR BIOSYNTHESIS PROTEIN 1"/>
    <property type="match status" value="1"/>
</dbReference>
<evidence type="ECO:0000256" key="12">
    <source>
        <dbReference type="ARBA" id="ARBA00048697"/>
    </source>
</evidence>
<comment type="cofactor">
    <cofactor evidence="1">
        <name>[4Fe-4S] cluster</name>
        <dbReference type="ChEBI" id="CHEBI:49883"/>
    </cofactor>
</comment>
<evidence type="ECO:0000313" key="14">
    <source>
        <dbReference type="EMBL" id="PMP68388.1"/>
    </source>
</evidence>
<keyword evidence="3" id="KW-0004">4Fe-4S</keyword>
<dbReference type="GO" id="GO:0046872">
    <property type="term" value="F:metal ion binding"/>
    <property type="evidence" value="ECO:0007669"/>
    <property type="project" value="UniProtKB-KW"/>
</dbReference>
<evidence type="ECO:0000256" key="1">
    <source>
        <dbReference type="ARBA" id="ARBA00001966"/>
    </source>
</evidence>
<keyword evidence="10" id="KW-0501">Molybdenum cofactor biosynthesis</keyword>
<dbReference type="GO" id="GO:0061798">
    <property type="term" value="F:GTP 3',8'-cyclase activity"/>
    <property type="evidence" value="ECO:0007669"/>
    <property type="project" value="UniProtKB-EC"/>
</dbReference>
<name>A0A2J6WFC7_9BACT</name>
<dbReference type="InterPro" id="IPR007197">
    <property type="entry name" value="rSAM"/>
</dbReference>
<keyword evidence="11" id="KW-0456">Lyase</keyword>
<protein>
    <recommendedName>
        <fullName evidence="2">GTP 3',8-cyclase</fullName>
        <ecNumber evidence="2">4.1.99.22</ecNumber>
    </recommendedName>
</protein>
<dbReference type="Proteomes" id="UP000237040">
    <property type="component" value="Unassembled WGS sequence"/>
</dbReference>
<evidence type="ECO:0000256" key="9">
    <source>
        <dbReference type="ARBA" id="ARBA00023134"/>
    </source>
</evidence>
<evidence type="ECO:0000256" key="8">
    <source>
        <dbReference type="ARBA" id="ARBA00023014"/>
    </source>
</evidence>
<gene>
    <name evidence="14" type="primary">moaA</name>
    <name evidence="14" type="ORF">C0189_01285</name>
</gene>
<dbReference type="SFLD" id="SFLDG01067">
    <property type="entry name" value="SPASM/twitch_domain_containing"/>
    <property type="match status" value="1"/>
</dbReference>
<dbReference type="RefSeq" id="WP_424586742.1">
    <property type="nucleotide sequence ID" value="NZ_JBNATC010000003.1"/>
</dbReference>
<dbReference type="InterPro" id="IPR040064">
    <property type="entry name" value="MoaA-like"/>
</dbReference>
<dbReference type="GO" id="GO:0061799">
    <property type="term" value="F:cyclic pyranopterin monophosphate synthase activity"/>
    <property type="evidence" value="ECO:0007669"/>
    <property type="project" value="TreeGrafter"/>
</dbReference>
<dbReference type="SMART" id="SM00729">
    <property type="entry name" value="Elp3"/>
    <property type="match status" value="1"/>
</dbReference>
<proteinExistence type="predicted"/>
<evidence type="ECO:0000313" key="15">
    <source>
        <dbReference type="Proteomes" id="UP000237040"/>
    </source>
</evidence>
<evidence type="ECO:0000256" key="7">
    <source>
        <dbReference type="ARBA" id="ARBA00023004"/>
    </source>
</evidence>
<dbReference type="InterPro" id="IPR013785">
    <property type="entry name" value="Aldolase_TIM"/>
</dbReference>
<dbReference type="SFLD" id="SFLDG01386">
    <property type="entry name" value="main_SPASM_domain-containing"/>
    <property type="match status" value="1"/>
</dbReference>
<dbReference type="SFLD" id="SFLDS00029">
    <property type="entry name" value="Radical_SAM"/>
    <property type="match status" value="1"/>
</dbReference>
<sequence>MLKDRFGREISYLRFSVTERCNFRCAYCSSYKDDAIAKEPPLEDIEFILKGVRTLGFKKVRITGGEPLLRSDIVEIVRIASNVGFEEIVLTTNAYRLKDLAKDLKEAKLTRLNISLDSLRRDVFSQITTIDKLDDVISGIEESIKVGLIPIKINTVLLKGINEEDIVPIANLTKNENIIVRFIELMPVKGNPFFERHFMAFKKAIEILEKEYTLKKIEDSNHEVANYYQIEGFKGKVGFIASISQHFCSSCNRLRLTSTYKIYPCLFSTINIDIKDAVKNRDFELLRSKFESAVFVKPAGHGEIKIGSKEFIENMRELGG</sequence>
<evidence type="ECO:0000256" key="5">
    <source>
        <dbReference type="ARBA" id="ARBA00022723"/>
    </source>
</evidence>
<dbReference type="PROSITE" id="PS51918">
    <property type="entry name" value="RADICAL_SAM"/>
    <property type="match status" value="1"/>
</dbReference>
<dbReference type="GO" id="GO:0051539">
    <property type="term" value="F:4 iron, 4 sulfur cluster binding"/>
    <property type="evidence" value="ECO:0007669"/>
    <property type="project" value="UniProtKB-KW"/>
</dbReference>
<dbReference type="PROSITE" id="PS01305">
    <property type="entry name" value="MOAA_NIFB_PQQE"/>
    <property type="match status" value="1"/>
</dbReference>
<evidence type="ECO:0000256" key="2">
    <source>
        <dbReference type="ARBA" id="ARBA00012167"/>
    </source>
</evidence>
<dbReference type="Pfam" id="PF06463">
    <property type="entry name" value="Mob_synth_C"/>
    <property type="match status" value="1"/>
</dbReference>
<evidence type="ECO:0000256" key="3">
    <source>
        <dbReference type="ARBA" id="ARBA00022485"/>
    </source>
</evidence>
<keyword evidence="4" id="KW-0949">S-adenosyl-L-methionine</keyword>
<dbReference type="InterPro" id="IPR050105">
    <property type="entry name" value="MoCo_biosynth_MoaA/MoaC"/>
</dbReference>
<keyword evidence="5" id="KW-0479">Metal-binding</keyword>
<dbReference type="PANTHER" id="PTHR22960">
    <property type="entry name" value="MOLYBDOPTERIN COFACTOR SYNTHESIS PROTEIN A"/>
    <property type="match status" value="1"/>
</dbReference>
<dbReference type="InterPro" id="IPR058240">
    <property type="entry name" value="rSAM_sf"/>
</dbReference>
<dbReference type="GO" id="GO:0005525">
    <property type="term" value="F:GTP binding"/>
    <property type="evidence" value="ECO:0007669"/>
    <property type="project" value="UniProtKB-KW"/>
</dbReference>
<keyword evidence="8" id="KW-0411">Iron-sulfur</keyword>
<dbReference type="SUPFAM" id="SSF102114">
    <property type="entry name" value="Radical SAM enzymes"/>
    <property type="match status" value="1"/>
</dbReference>
<keyword evidence="6" id="KW-0547">Nucleotide-binding</keyword>
<dbReference type="NCBIfam" id="TIGR02666">
    <property type="entry name" value="moaA"/>
    <property type="match status" value="1"/>
</dbReference>
<dbReference type="CDD" id="cd01335">
    <property type="entry name" value="Radical_SAM"/>
    <property type="match status" value="1"/>
</dbReference>
<reference evidence="14 15" key="1">
    <citation type="submission" date="2018-01" db="EMBL/GenBank/DDBJ databases">
        <title>Metagenomic assembled genomes from two thermal pools in the Uzon Caldera, Kamchatka, Russia.</title>
        <authorList>
            <person name="Wilkins L."/>
            <person name="Ettinger C."/>
        </authorList>
    </citation>
    <scope>NUCLEOTIDE SEQUENCE [LARGE SCALE GENOMIC DNA]</scope>
    <source>
        <strain evidence="14">ZAV-07</strain>
    </source>
</reference>
<comment type="caution">
    <text evidence="14">The sequence shown here is derived from an EMBL/GenBank/DDBJ whole genome shotgun (WGS) entry which is preliminary data.</text>
</comment>
<feature type="domain" description="Radical SAM core" evidence="13">
    <location>
        <begin position="5"/>
        <end position="223"/>
    </location>
</feature>
<dbReference type="Gene3D" id="3.20.20.70">
    <property type="entry name" value="Aldolase class I"/>
    <property type="match status" value="1"/>
</dbReference>
<dbReference type="SFLD" id="SFLDG01383">
    <property type="entry name" value="cyclic_pyranopterin_phosphate"/>
    <property type="match status" value="1"/>
</dbReference>
<comment type="catalytic activity">
    <reaction evidence="12">
        <text>GTP + AH2 + S-adenosyl-L-methionine = (8S)-3',8-cyclo-7,8-dihydroguanosine 5'-triphosphate + 5'-deoxyadenosine + L-methionine + A + H(+)</text>
        <dbReference type="Rhea" id="RHEA:49576"/>
        <dbReference type="ChEBI" id="CHEBI:13193"/>
        <dbReference type="ChEBI" id="CHEBI:15378"/>
        <dbReference type="ChEBI" id="CHEBI:17319"/>
        <dbReference type="ChEBI" id="CHEBI:17499"/>
        <dbReference type="ChEBI" id="CHEBI:37565"/>
        <dbReference type="ChEBI" id="CHEBI:57844"/>
        <dbReference type="ChEBI" id="CHEBI:59789"/>
        <dbReference type="ChEBI" id="CHEBI:131766"/>
        <dbReference type="EC" id="4.1.99.22"/>
    </reaction>
</comment>
<organism evidence="14 15">
    <name type="scientific">Caldisericum exile</name>
    <dbReference type="NCBI Taxonomy" id="693075"/>
    <lineage>
        <taxon>Bacteria</taxon>
        <taxon>Pseudomonadati</taxon>
        <taxon>Caldisericota/Cryosericota group</taxon>
        <taxon>Caldisericota</taxon>
        <taxon>Caldisericia</taxon>
        <taxon>Caldisericales</taxon>
        <taxon>Caldisericaceae</taxon>
        <taxon>Caldisericum</taxon>
    </lineage>
</organism>
<evidence type="ECO:0000259" key="13">
    <source>
        <dbReference type="PROSITE" id="PS51918"/>
    </source>
</evidence>
<evidence type="ECO:0000256" key="6">
    <source>
        <dbReference type="ARBA" id="ARBA00022741"/>
    </source>
</evidence>
<dbReference type="InterPro" id="IPR013483">
    <property type="entry name" value="MoaA"/>
</dbReference>
<dbReference type="GO" id="GO:0006777">
    <property type="term" value="P:Mo-molybdopterin cofactor biosynthetic process"/>
    <property type="evidence" value="ECO:0007669"/>
    <property type="project" value="UniProtKB-KW"/>
</dbReference>
<dbReference type="UniPathway" id="UPA00344"/>